<comment type="cofactor">
    <cofactor evidence="1">
        <name>Mg(2+)</name>
        <dbReference type="ChEBI" id="CHEBI:18420"/>
    </cofactor>
</comment>
<comment type="similarity">
    <text evidence="3">Belongs to the Nudix hydrolase family. NudC subfamily.</text>
</comment>
<evidence type="ECO:0000313" key="11">
    <source>
        <dbReference type="EMBL" id="ADP83148.1"/>
    </source>
</evidence>
<evidence type="ECO:0000256" key="3">
    <source>
        <dbReference type="ARBA" id="ARBA00009595"/>
    </source>
</evidence>
<reference evidence="11 12" key="1">
    <citation type="submission" date="2010-10" db="EMBL/GenBank/DDBJ databases">
        <title>Complete sequence of Frankia sp. EuI1c.</title>
        <authorList>
            <consortium name="US DOE Joint Genome Institute"/>
            <person name="Lucas S."/>
            <person name="Copeland A."/>
            <person name="Lapidus A."/>
            <person name="Cheng J.-F."/>
            <person name="Bruce D."/>
            <person name="Goodwin L."/>
            <person name="Pitluck S."/>
            <person name="Chertkov O."/>
            <person name="Detter J.C."/>
            <person name="Han C."/>
            <person name="Tapia R."/>
            <person name="Land M."/>
            <person name="Hauser L."/>
            <person name="Jeffries C."/>
            <person name="Kyrpides N."/>
            <person name="Ivanova N."/>
            <person name="Mikhailova N."/>
            <person name="Beauchemin N."/>
            <person name="Sen A."/>
            <person name="Sur S.A."/>
            <person name="Gtari M."/>
            <person name="Wall L."/>
            <person name="Tisa L."/>
            <person name="Woyke T."/>
        </authorList>
    </citation>
    <scope>NUCLEOTIDE SEQUENCE [LARGE SCALE GENOMIC DNA]</scope>
    <source>
        <strain evidence="12">DSM 45817 / CECT 9037 / EuI1c</strain>
    </source>
</reference>
<evidence type="ECO:0000256" key="5">
    <source>
        <dbReference type="ARBA" id="ARBA00022723"/>
    </source>
</evidence>
<dbReference type="KEGG" id="fri:FraEuI1c_5159"/>
<dbReference type="PANTHER" id="PTHR42904:SF6">
    <property type="entry name" value="NAD-CAPPED RNA HYDROLASE NUDT12"/>
    <property type="match status" value="1"/>
</dbReference>
<keyword evidence="7" id="KW-0460">Magnesium</keyword>
<dbReference type="InterPro" id="IPR049734">
    <property type="entry name" value="NudC-like_C"/>
</dbReference>
<dbReference type="AlphaFoldDB" id="E3J5R1"/>
<dbReference type="EC" id="3.6.1.22" evidence="4"/>
<dbReference type="Pfam" id="PF09297">
    <property type="entry name" value="Zn_ribbon_NUD"/>
    <property type="match status" value="1"/>
</dbReference>
<evidence type="ECO:0000256" key="2">
    <source>
        <dbReference type="ARBA" id="ARBA00001947"/>
    </source>
</evidence>
<dbReference type="InterPro" id="IPR000086">
    <property type="entry name" value="NUDIX_hydrolase_dom"/>
</dbReference>
<evidence type="ECO:0000313" key="12">
    <source>
        <dbReference type="Proteomes" id="UP000002484"/>
    </source>
</evidence>
<accession>E3J5R1</accession>
<dbReference type="CDD" id="cd03429">
    <property type="entry name" value="NUDIX_NADH_pyrophosphatase_Nudt13"/>
    <property type="match status" value="1"/>
</dbReference>
<dbReference type="GO" id="GO:0006742">
    <property type="term" value="P:NADP+ catabolic process"/>
    <property type="evidence" value="ECO:0007669"/>
    <property type="project" value="TreeGrafter"/>
</dbReference>
<dbReference type="HOGENOM" id="CLU_037162_0_4_11"/>
<dbReference type="FunCoup" id="E3J5R1">
    <property type="interactions" value="77"/>
</dbReference>
<gene>
    <name evidence="11" type="ordered locus">FraEuI1c_5159</name>
</gene>
<evidence type="ECO:0000259" key="10">
    <source>
        <dbReference type="PROSITE" id="PS51462"/>
    </source>
</evidence>
<dbReference type="eggNOG" id="COG2816">
    <property type="taxonomic scope" value="Bacteria"/>
</dbReference>
<evidence type="ECO:0000256" key="4">
    <source>
        <dbReference type="ARBA" id="ARBA00012381"/>
    </source>
</evidence>
<dbReference type="Gene3D" id="3.90.79.20">
    <property type="match status" value="1"/>
</dbReference>
<evidence type="ECO:0000256" key="1">
    <source>
        <dbReference type="ARBA" id="ARBA00001946"/>
    </source>
</evidence>
<proteinExistence type="inferred from homology"/>
<evidence type="ECO:0000256" key="6">
    <source>
        <dbReference type="ARBA" id="ARBA00022801"/>
    </source>
</evidence>
<comment type="cofactor">
    <cofactor evidence="2">
        <name>Zn(2+)</name>
        <dbReference type="ChEBI" id="CHEBI:29105"/>
    </cofactor>
</comment>
<dbReference type="InterPro" id="IPR015376">
    <property type="entry name" value="Znr_NADH_PPase"/>
</dbReference>
<dbReference type="GO" id="GO:0035529">
    <property type="term" value="F:NADH pyrophosphatase activity"/>
    <property type="evidence" value="ECO:0007669"/>
    <property type="project" value="TreeGrafter"/>
</dbReference>
<sequence>MTAATERTSDPAERVWDPTRAFGLIEPPPLASATLIRDEFLRLDTARQQAGWAKAQVVVLDATGRTPVELPAPPAVRRPGELGDAGDGRARLVTRPATELGDTPPPAAVLLGEADGVLYWAQRVEPAEPAGDARWLSLFTVGGELAPLDAALLTTAIALLTWHDRARFCARDGSLTRPTKAGWARECAAENHEEFPRTDPAIICLVHDGADQVLLARQTTWPAGRMSVLAGFVEAGESLEACVAREIAEEVGVDVRDVGYLGSQAWPFPRSLMVGFQAVADPAQPIRLDGAEIAEARWLRRGDLVEALKRGDWGVPADDGQLLLPGRMSIARTMIESWVAAG</sequence>
<dbReference type="InterPro" id="IPR015797">
    <property type="entry name" value="NUDIX_hydrolase-like_dom_sf"/>
</dbReference>
<dbReference type="NCBIfam" id="NF001299">
    <property type="entry name" value="PRK00241.1"/>
    <property type="match status" value="1"/>
</dbReference>
<dbReference type="PROSITE" id="PS00893">
    <property type="entry name" value="NUDIX_BOX"/>
    <property type="match status" value="1"/>
</dbReference>
<dbReference type="STRING" id="298654.FraEuI1c_5159"/>
<keyword evidence="8" id="KW-0520">NAD</keyword>
<dbReference type="Gene3D" id="3.90.79.10">
    <property type="entry name" value="Nucleoside Triphosphate Pyrophosphohydrolase"/>
    <property type="match status" value="1"/>
</dbReference>
<name>E3J5R1_PSEI1</name>
<evidence type="ECO:0000256" key="8">
    <source>
        <dbReference type="ARBA" id="ARBA00023027"/>
    </source>
</evidence>
<dbReference type="PANTHER" id="PTHR42904">
    <property type="entry name" value="NUDIX HYDROLASE, NUDC SUBFAMILY"/>
    <property type="match status" value="1"/>
</dbReference>
<dbReference type="Pfam" id="PF00293">
    <property type="entry name" value="NUDIX"/>
    <property type="match status" value="1"/>
</dbReference>
<evidence type="ECO:0000256" key="9">
    <source>
        <dbReference type="ARBA" id="ARBA00023679"/>
    </source>
</evidence>
<dbReference type="InterPro" id="IPR020084">
    <property type="entry name" value="NUDIX_hydrolase_CS"/>
</dbReference>
<feature type="domain" description="Nudix hydrolase" evidence="10">
    <location>
        <begin position="196"/>
        <end position="321"/>
    </location>
</feature>
<comment type="catalytic activity">
    <reaction evidence="9">
        <text>a 5'-end NAD(+)-phospho-ribonucleoside in mRNA + H2O = a 5'-end phospho-adenosine-phospho-ribonucleoside in mRNA + beta-nicotinamide D-ribonucleotide + 2 H(+)</text>
        <dbReference type="Rhea" id="RHEA:60876"/>
        <dbReference type="Rhea" id="RHEA-COMP:15698"/>
        <dbReference type="Rhea" id="RHEA-COMP:15719"/>
        <dbReference type="ChEBI" id="CHEBI:14649"/>
        <dbReference type="ChEBI" id="CHEBI:15377"/>
        <dbReference type="ChEBI" id="CHEBI:15378"/>
        <dbReference type="ChEBI" id="CHEBI:144029"/>
        <dbReference type="ChEBI" id="CHEBI:144051"/>
    </reaction>
    <physiologicalReaction direction="left-to-right" evidence="9">
        <dbReference type="Rhea" id="RHEA:60877"/>
    </physiologicalReaction>
</comment>
<dbReference type="GO" id="GO:0019677">
    <property type="term" value="P:NAD+ catabolic process"/>
    <property type="evidence" value="ECO:0007669"/>
    <property type="project" value="TreeGrafter"/>
</dbReference>
<dbReference type="Proteomes" id="UP000002484">
    <property type="component" value="Chromosome"/>
</dbReference>
<organism evidence="11 12">
    <name type="scientific">Pseudofrankia inefficax (strain DSM 45817 / CECT 9037 / DDB 130130 / EuI1c)</name>
    <name type="common">Frankia inefficax</name>
    <dbReference type="NCBI Taxonomy" id="298654"/>
    <lineage>
        <taxon>Bacteria</taxon>
        <taxon>Bacillati</taxon>
        <taxon>Actinomycetota</taxon>
        <taxon>Actinomycetes</taxon>
        <taxon>Frankiales</taxon>
        <taxon>Frankiaceae</taxon>
        <taxon>Pseudofrankia</taxon>
    </lineage>
</organism>
<protein>
    <recommendedName>
        <fullName evidence="4">NAD(+) diphosphatase</fullName>
        <ecNumber evidence="4">3.6.1.22</ecNumber>
    </recommendedName>
</protein>
<keyword evidence="6 11" id="KW-0378">Hydrolase</keyword>
<dbReference type="InParanoid" id="E3J5R1"/>
<evidence type="ECO:0000256" key="7">
    <source>
        <dbReference type="ARBA" id="ARBA00022842"/>
    </source>
</evidence>
<dbReference type="InterPro" id="IPR050241">
    <property type="entry name" value="NAD-cap_RNA_hydrolase_NudC"/>
</dbReference>
<keyword evidence="12" id="KW-1185">Reference proteome</keyword>
<dbReference type="PROSITE" id="PS51462">
    <property type="entry name" value="NUDIX"/>
    <property type="match status" value="1"/>
</dbReference>
<keyword evidence="5" id="KW-0479">Metal-binding</keyword>
<dbReference type="GO" id="GO:0110153">
    <property type="term" value="F:RNA NAD-cap (NMN-forming) hydrolase activity"/>
    <property type="evidence" value="ECO:0007669"/>
    <property type="project" value="RHEA"/>
</dbReference>
<dbReference type="SUPFAM" id="SSF55811">
    <property type="entry name" value="Nudix"/>
    <property type="match status" value="1"/>
</dbReference>
<dbReference type="GO" id="GO:0005829">
    <property type="term" value="C:cytosol"/>
    <property type="evidence" value="ECO:0007669"/>
    <property type="project" value="TreeGrafter"/>
</dbReference>
<dbReference type="EMBL" id="CP002299">
    <property type="protein sequence ID" value="ADP83148.1"/>
    <property type="molecule type" value="Genomic_DNA"/>
</dbReference>
<dbReference type="GO" id="GO:0046872">
    <property type="term" value="F:metal ion binding"/>
    <property type="evidence" value="ECO:0007669"/>
    <property type="project" value="UniProtKB-KW"/>
</dbReference>